<feature type="transmembrane region" description="Helical" evidence="1">
    <location>
        <begin position="72"/>
        <end position="90"/>
    </location>
</feature>
<keyword evidence="1" id="KW-0812">Transmembrane</keyword>
<keyword evidence="3" id="KW-1185">Reference proteome</keyword>
<sequence>MATRKINVYVWLLLSIAGYIAAGFLTHFPTGTNEVTEWMLEGAVGGVFQGAIGGVLIGGAQWIALRVSGHRFGGRWMLAAVAGFALTHAVGDARPLSVHFVWVGLFCGLLVSFLFWLAQNKEGSVWLWLATGTAAACVGFAVGLYVADAVLPPGWTPATGQQRHMMYGLIIGLLQSVAMLLLLRGRGIDR</sequence>
<accession>A0A5R9GBE0</accession>
<gene>
    <name evidence="2" type="ORF">FE782_14065</name>
</gene>
<organism evidence="2 3">
    <name type="scientific">Paenibacillus antri</name>
    <dbReference type="NCBI Taxonomy" id="2582848"/>
    <lineage>
        <taxon>Bacteria</taxon>
        <taxon>Bacillati</taxon>
        <taxon>Bacillota</taxon>
        <taxon>Bacilli</taxon>
        <taxon>Bacillales</taxon>
        <taxon>Paenibacillaceae</taxon>
        <taxon>Paenibacillus</taxon>
    </lineage>
</organism>
<name>A0A5R9GBE0_9BACL</name>
<dbReference type="EMBL" id="VCIW01000008">
    <property type="protein sequence ID" value="TLS51626.1"/>
    <property type="molecule type" value="Genomic_DNA"/>
</dbReference>
<reference evidence="2 3" key="1">
    <citation type="submission" date="2019-05" db="EMBL/GenBank/DDBJ databases">
        <authorList>
            <person name="Narsing Rao M.P."/>
            <person name="Li W.J."/>
        </authorList>
    </citation>
    <scope>NUCLEOTIDE SEQUENCE [LARGE SCALE GENOMIC DNA]</scope>
    <source>
        <strain evidence="2 3">SYSU_K30003</strain>
    </source>
</reference>
<keyword evidence="1" id="KW-0472">Membrane</keyword>
<feature type="transmembrane region" description="Helical" evidence="1">
    <location>
        <begin position="46"/>
        <end position="65"/>
    </location>
</feature>
<evidence type="ECO:0000256" key="1">
    <source>
        <dbReference type="SAM" id="Phobius"/>
    </source>
</evidence>
<dbReference type="RefSeq" id="WP_138194843.1">
    <property type="nucleotide sequence ID" value="NZ_VCIW01000008.1"/>
</dbReference>
<dbReference type="OrthoDB" id="7348799at2"/>
<feature type="transmembrane region" description="Helical" evidence="1">
    <location>
        <begin position="165"/>
        <end position="183"/>
    </location>
</feature>
<feature type="transmembrane region" description="Helical" evidence="1">
    <location>
        <begin position="125"/>
        <end position="145"/>
    </location>
</feature>
<keyword evidence="1" id="KW-1133">Transmembrane helix</keyword>
<comment type="caution">
    <text evidence="2">The sequence shown here is derived from an EMBL/GenBank/DDBJ whole genome shotgun (WGS) entry which is preliminary data.</text>
</comment>
<evidence type="ECO:0000313" key="2">
    <source>
        <dbReference type="EMBL" id="TLS51626.1"/>
    </source>
</evidence>
<proteinExistence type="predicted"/>
<feature type="transmembrane region" description="Helical" evidence="1">
    <location>
        <begin position="7"/>
        <end position="26"/>
    </location>
</feature>
<evidence type="ECO:0000313" key="3">
    <source>
        <dbReference type="Proteomes" id="UP000309676"/>
    </source>
</evidence>
<feature type="transmembrane region" description="Helical" evidence="1">
    <location>
        <begin position="96"/>
        <end position="118"/>
    </location>
</feature>
<dbReference type="Proteomes" id="UP000309676">
    <property type="component" value="Unassembled WGS sequence"/>
</dbReference>
<dbReference type="AlphaFoldDB" id="A0A5R9GBE0"/>
<protein>
    <submittedName>
        <fullName evidence="2">Uncharacterized protein</fullName>
    </submittedName>
</protein>